<dbReference type="GO" id="GO:0016020">
    <property type="term" value="C:membrane"/>
    <property type="evidence" value="ECO:0007669"/>
    <property type="project" value="UniProtKB-SubCell"/>
</dbReference>
<feature type="transmembrane region" description="Helical" evidence="5">
    <location>
        <begin position="326"/>
        <end position="344"/>
    </location>
</feature>
<dbReference type="STRING" id="999894.TDIS_2062"/>
<feature type="transmembrane region" description="Helical" evidence="5">
    <location>
        <begin position="7"/>
        <end position="31"/>
    </location>
</feature>
<dbReference type="PANTHER" id="PTHR37422:SF17">
    <property type="entry name" value="O-ANTIGEN LIGASE"/>
    <property type="match status" value="1"/>
</dbReference>
<feature type="domain" description="O-antigen ligase-related" evidence="6">
    <location>
        <begin position="204"/>
        <end position="328"/>
    </location>
</feature>
<feature type="transmembrane region" description="Helical" evidence="5">
    <location>
        <begin position="51"/>
        <end position="69"/>
    </location>
</feature>
<dbReference type="Pfam" id="PF04932">
    <property type="entry name" value="Wzy_C"/>
    <property type="match status" value="1"/>
</dbReference>
<feature type="transmembrane region" description="Helical" evidence="5">
    <location>
        <begin position="209"/>
        <end position="235"/>
    </location>
</feature>
<keyword evidence="2 5" id="KW-0812">Transmembrane</keyword>
<dbReference type="RefSeq" id="WP_068671791.1">
    <property type="nucleotide sequence ID" value="NZ_LWLG01000023.1"/>
</dbReference>
<feature type="transmembrane region" description="Helical" evidence="5">
    <location>
        <begin position="81"/>
        <end position="98"/>
    </location>
</feature>
<feature type="transmembrane region" description="Helical" evidence="5">
    <location>
        <begin position="177"/>
        <end position="197"/>
    </location>
</feature>
<dbReference type="AlphaFoldDB" id="A0A179D1A9"/>
<evidence type="ECO:0000256" key="3">
    <source>
        <dbReference type="ARBA" id="ARBA00022989"/>
    </source>
</evidence>
<dbReference type="EMBL" id="LWLG01000023">
    <property type="protein sequence ID" value="OAQ19844.1"/>
    <property type="molecule type" value="Genomic_DNA"/>
</dbReference>
<sequence length="405" mass="47200">MLSKIAVVISSLILILLSFYPLAFIRFYIVIRTLFQPFANKHLTLFGNFPINAPLPLILLFYSYLACIFRQDFSLFVPNSVYLYLFLFWSLLSLINSFNLYASFAFIFKILAVISVYLLIYNSIESAEDFKKIHKTVVFLALITIFYGFCQIFLKEGQPFYGPIVRIKSFFSSANEFGIFLSLAIISNLILVAIEGFKKQYKIFLSLMILAYILALNRGSWIAMTTSIFLSYFFFRDKIRLRSIVLPIAIIFLMFSPIIILRFLQLENPAENTFVGRINFWKNMLYLIPQHPLLGFGIGTTELVFQSLTGRKIYPHNDFLRLFFEMGFGSIFYILFLIKSLLFFIKNKANNWKTNFLFIVSLFYWLIISIPQNIVNNVVLFPLFMTLIASGLKYNFLINFEGKHI</sequence>
<organism evidence="7 8">
    <name type="scientific">Thermosulfurimonas dismutans</name>
    <dbReference type="NCBI Taxonomy" id="999894"/>
    <lineage>
        <taxon>Bacteria</taxon>
        <taxon>Pseudomonadati</taxon>
        <taxon>Thermodesulfobacteriota</taxon>
        <taxon>Thermodesulfobacteria</taxon>
        <taxon>Thermodesulfobacteriales</taxon>
        <taxon>Thermodesulfobacteriaceae</taxon>
        <taxon>Thermosulfurimonas</taxon>
    </lineage>
</organism>
<evidence type="ECO:0000256" key="1">
    <source>
        <dbReference type="ARBA" id="ARBA00004141"/>
    </source>
</evidence>
<evidence type="ECO:0000313" key="7">
    <source>
        <dbReference type="EMBL" id="OAQ19844.1"/>
    </source>
</evidence>
<feature type="transmembrane region" description="Helical" evidence="5">
    <location>
        <begin position="356"/>
        <end position="374"/>
    </location>
</feature>
<protein>
    <recommendedName>
        <fullName evidence="6">O-antigen ligase-related domain-containing protein</fullName>
    </recommendedName>
</protein>
<dbReference type="Proteomes" id="UP000078390">
    <property type="component" value="Unassembled WGS sequence"/>
</dbReference>
<keyword evidence="8" id="KW-1185">Reference proteome</keyword>
<evidence type="ECO:0000256" key="5">
    <source>
        <dbReference type="SAM" id="Phobius"/>
    </source>
</evidence>
<accession>A0A179D1A9</accession>
<dbReference type="OrthoDB" id="4448at2"/>
<comment type="subcellular location">
    <subcellularLocation>
        <location evidence="1">Membrane</location>
        <topology evidence="1">Multi-pass membrane protein</topology>
    </subcellularLocation>
</comment>
<proteinExistence type="predicted"/>
<feature type="transmembrane region" description="Helical" evidence="5">
    <location>
        <begin position="136"/>
        <end position="154"/>
    </location>
</feature>
<feature type="transmembrane region" description="Helical" evidence="5">
    <location>
        <begin position="104"/>
        <end position="124"/>
    </location>
</feature>
<feature type="transmembrane region" description="Helical" evidence="5">
    <location>
        <begin position="380"/>
        <end position="400"/>
    </location>
</feature>
<evidence type="ECO:0000256" key="4">
    <source>
        <dbReference type="ARBA" id="ARBA00023136"/>
    </source>
</evidence>
<comment type="caution">
    <text evidence="7">The sequence shown here is derived from an EMBL/GenBank/DDBJ whole genome shotgun (WGS) entry which is preliminary data.</text>
</comment>
<dbReference type="InterPro" id="IPR007016">
    <property type="entry name" value="O-antigen_ligase-rel_domated"/>
</dbReference>
<feature type="transmembrane region" description="Helical" evidence="5">
    <location>
        <begin position="241"/>
        <end position="264"/>
    </location>
</feature>
<gene>
    <name evidence="7" type="ORF">TDIS_2062</name>
</gene>
<name>A0A179D1A9_9BACT</name>
<keyword evidence="3 5" id="KW-1133">Transmembrane helix</keyword>
<evidence type="ECO:0000259" key="6">
    <source>
        <dbReference type="Pfam" id="PF04932"/>
    </source>
</evidence>
<evidence type="ECO:0000256" key="2">
    <source>
        <dbReference type="ARBA" id="ARBA00022692"/>
    </source>
</evidence>
<dbReference type="InterPro" id="IPR051533">
    <property type="entry name" value="WaaL-like"/>
</dbReference>
<evidence type="ECO:0000313" key="8">
    <source>
        <dbReference type="Proteomes" id="UP000078390"/>
    </source>
</evidence>
<keyword evidence="4 5" id="KW-0472">Membrane</keyword>
<feature type="transmembrane region" description="Helical" evidence="5">
    <location>
        <begin position="285"/>
        <end position="306"/>
    </location>
</feature>
<reference evidence="7 8" key="1">
    <citation type="submission" date="2016-04" db="EMBL/GenBank/DDBJ databases">
        <title>Genome analysis of Thermosulfurimonas dismutans, the first thermophilic sulfur-disproportionating bacterium of the phylum Thermodesulfobacteria.</title>
        <authorList>
            <person name="Mardanov A.V."/>
            <person name="Beletsky A.V."/>
            <person name="Kadnikov V.V."/>
            <person name="Slobodkin A.I."/>
            <person name="Ravin N.V."/>
        </authorList>
    </citation>
    <scope>NUCLEOTIDE SEQUENCE [LARGE SCALE GENOMIC DNA]</scope>
    <source>
        <strain evidence="7 8">S95</strain>
    </source>
</reference>
<dbReference type="PANTHER" id="PTHR37422">
    <property type="entry name" value="TEICHURONIC ACID BIOSYNTHESIS PROTEIN TUAE"/>
    <property type="match status" value="1"/>
</dbReference>